<evidence type="ECO:0000256" key="2">
    <source>
        <dbReference type="PROSITE-ProRule" id="PRU10038"/>
    </source>
</evidence>
<comment type="similarity">
    <text evidence="1">Belongs to the 'GDXG' lipolytic enzyme family.</text>
</comment>
<name>A0AAN8W194_9MAGN</name>
<dbReference type="Pfam" id="PF07859">
    <property type="entry name" value="Abhydrolase_3"/>
    <property type="match status" value="1"/>
</dbReference>
<feature type="domain" description="Alpha/beta hydrolase fold-3" evidence="3">
    <location>
        <begin position="83"/>
        <end position="303"/>
    </location>
</feature>
<dbReference type="EMBL" id="JBAMMX010000005">
    <property type="protein sequence ID" value="KAK6939581.1"/>
    <property type="molecule type" value="Genomic_DNA"/>
</dbReference>
<protein>
    <submittedName>
        <fullName evidence="4">Alpha/beta hydrolase fold-3</fullName>
    </submittedName>
</protein>
<dbReference type="SUPFAM" id="SSF53474">
    <property type="entry name" value="alpha/beta-Hydrolases"/>
    <property type="match status" value="1"/>
</dbReference>
<comment type="caution">
    <text evidence="4">The sequence shown here is derived from an EMBL/GenBank/DDBJ whole genome shotgun (WGS) entry which is preliminary data.</text>
</comment>
<dbReference type="Gene3D" id="3.40.50.1820">
    <property type="entry name" value="alpha/beta hydrolase"/>
    <property type="match status" value="1"/>
</dbReference>
<dbReference type="PANTHER" id="PTHR23024">
    <property type="entry name" value="ARYLACETAMIDE DEACETYLASE"/>
    <property type="match status" value="1"/>
</dbReference>
<evidence type="ECO:0000259" key="3">
    <source>
        <dbReference type="Pfam" id="PF07859"/>
    </source>
</evidence>
<organism evidence="4 5">
    <name type="scientific">Dillenia turbinata</name>
    <dbReference type="NCBI Taxonomy" id="194707"/>
    <lineage>
        <taxon>Eukaryota</taxon>
        <taxon>Viridiplantae</taxon>
        <taxon>Streptophyta</taxon>
        <taxon>Embryophyta</taxon>
        <taxon>Tracheophyta</taxon>
        <taxon>Spermatophyta</taxon>
        <taxon>Magnoliopsida</taxon>
        <taxon>eudicotyledons</taxon>
        <taxon>Gunneridae</taxon>
        <taxon>Pentapetalae</taxon>
        <taxon>Dilleniales</taxon>
        <taxon>Dilleniaceae</taxon>
        <taxon>Dillenia</taxon>
    </lineage>
</organism>
<proteinExistence type="inferred from homology"/>
<dbReference type="PANTHER" id="PTHR23024:SF458">
    <property type="entry name" value="ALPHA_BETA HYDROLASE FOLD-3 DOMAIN-CONTAINING PROTEIN"/>
    <property type="match status" value="1"/>
</dbReference>
<dbReference type="InterPro" id="IPR033140">
    <property type="entry name" value="Lipase_GDXG_put_SER_AS"/>
</dbReference>
<feature type="active site" evidence="2">
    <location>
        <position position="171"/>
    </location>
</feature>
<dbReference type="InterPro" id="IPR050466">
    <property type="entry name" value="Carboxylest/Gibb_receptor"/>
</dbReference>
<dbReference type="InterPro" id="IPR029058">
    <property type="entry name" value="AB_hydrolase_fold"/>
</dbReference>
<dbReference type="AlphaFoldDB" id="A0AAN8W194"/>
<dbReference type="InterPro" id="IPR013094">
    <property type="entry name" value="AB_hydrolase_3"/>
</dbReference>
<dbReference type="Proteomes" id="UP001370490">
    <property type="component" value="Unassembled WGS sequence"/>
</dbReference>
<gene>
    <name evidence="4" type="ORF">RJ641_029112</name>
</gene>
<dbReference type="GO" id="GO:0016787">
    <property type="term" value="F:hydrolase activity"/>
    <property type="evidence" value="ECO:0007669"/>
    <property type="project" value="UniProtKB-KW"/>
</dbReference>
<accession>A0AAN8W194</accession>
<reference evidence="4 5" key="1">
    <citation type="submission" date="2023-12" db="EMBL/GenBank/DDBJ databases">
        <title>A high-quality genome assembly for Dillenia turbinata (Dilleniales).</title>
        <authorList>
            <person name="Chanderbali A."/>
        </authorList>
    </citation>
    <scope>NUCLEOTIDE SEQUENCE [LARGE SCALE GENOMIC DNA]</scope>
    <source>
        <strain evidence="4">LSX21</strain>
        <tissue evidence="4">Leaf</tissue>
    </source>
</reference>
<evidence type="ECO:0000313" key="5">
    <source>
        <dbReference type="Proteomes" id="UP001370490"/>
    </source>
</evidence>
<evidence type="ECO:0000313" key="4">
    <source>
        <dbReference type="EMBL" id="KAK6939581.1"/>
    </source>
</evidence>
<keyword evidence="5" id="KW-1185">Reference proteome</keyword>
<keyword evidence="4" id="KW-0378">Hydrolase</keyword>
<evidence type="ECO:0000256" key="1">
    <source>
        <dbReference type="ARBA" id="ARBA00010515"/>
    </source>
</evidence>
<dbReference type="PROSITE" id="PS01174">
    <property type="entry name" value="LIPASE_GDXG_SER"/>
    <property type="match status" value="1"/>
</dbReference>
<sequence length="328" mass="36505">MNRVEHVQSRGKGEENEIAYEMLPLLRVYKDGRVERLIGTDYVPPTLDPSSPVLSKDVSINSNVSARLFLPNNFVLSQKLPLLVHFHGGGFCCNAPSTHHYHRHVSTLSAEAKAVAISVHYRRPPEHPLPAAYEDSWAVLQWVQAHKNSNGPEPWLNNWADFSRVFLAGDSAGANIAHNMGMKNGVSEPGLGIDILGIALVHPYFWGSVPIGSEANNEMKATVDRLWPFVCPLRPDKDDPWINPVGEGAPSLVGLGCRRVLVCAAENDVLRDRAWLYYETLSRSGWMGVVEIMETEGVGHVFHLHDQECEKAVELVTRLAAFFNRDMT</sequence>